<comment type="caution">
    <text evidence="2">The sequence shown here is derived from an EMBL/GenBank/DDBJ whole genome shotgun (WGS) entry which is preliminary data.</text>
</comment>
<accession>A0ABP5RE89</accession>
<sequence length="167" mass="18752">MSVPLKLVYAEYESGEPPFVWLDGTHRRSEEKRTAIQWIGKVCRRGRERRGEPGLVVRHHDWLLIQTTVGLSHDGGGPQGVVFIVKGPDSAAGWESAVTERITEVLLDGRIRVDREKFRSVLAWAARSRVDEKKHALKTMLAGQLEAARTRMKRSDTKTDGEHADSG</sequence>
<name>A0ABP5RE89_9ACTN</name>
<dbReference type="Proteomes" id="UP001501474">
    <property type="component" value="Unassembled WGS sequence"/>
</dbReference>
<proteinExistence type="predicted"/>
<dbReference type="EMBL" id="BAAART010000186">
    <property type="protein sequence ID" value="GAA2257544.1"/>
    <property type="molecule type" value="Genomic_DNA"/>
</dbReference>
<reference evidence="3" key="1">
    <citation type="journal article" date="2019" name="Int. J. Syst. Evol. Microbiol.">
        <title>The Global Catalogue of Microorganisms (GCM) 10K type strain sequencing project: providing services to taxonomists for standard genome sequencing and annotation.</title>
        <authorList>
            <consortium name="The Broad Institute Genomics Platform"/>
            <consortium name="The Broad Institute Genome Sequencing Center for Infectious Disease"/>
            <person name="Wu L."/>
            <person name="Ma J."/>
        </authorList>
    </citation>
    <scope>NUCLEOTIDE SEQUENCE [LARGE SCALE GENOMIC DNA]</scope>
    <source>
        <strain evidence="3">JCM 3053</strain>
    </source>
</reference>
<protein>
    <recommendedName>
        <fullName evidence="4">PemK-like, MazF-like toxin of type II toxin-antitoxin system</fullName>
    </recommendedName>
</protein>
<feature type="region of interest" description="Disordered" evidence="1">
    <location>
        <begin position="147"/>
        <end position="167"/>
    </location>
</feature>
<evidence type="ECO:0008006" key="4">
    <source>
        <dbReference type="Google" id="ProtNLM"/>
    </source>
</evidence>
<organism evidence="2 3">
    <name type="scientific">Streptomyces indiaensis</name>
    <dbReference type="NCBI Taxonomy" id="284033"/>
    <lineage>
        <taxon>Bacteria</taxon>
        <taxon>Bacillati</taxon>
        <taxon>Actinomycetota</taxon>
        <taxon>Actinomycetes</taxon>
        <taxon>Kitasatosporales</taxon>
        <taxon>Streptomycetaceae</taxon>
        <taxon>Streptomyces</taxon>
    </lineage>
</organism>
<evidence type="ECO:0000256" key="1">
    <source>
        <dbReference type="SAM" id="MobiDB-lite"/>
    </source>
</evidence>
<dbReference type="RefSeq" id="WP_234749610.1">
    <property type="nucleotide sequence ID" value="NZ_BAAART010000186.1"/>
</dbReference>
<gene>
    <name evidence="2" type="ORF">GCM10010104_63450</name>
</gene>
<evidence type="ECO:0000313" key="3">
    <source>
        <dbReference type="Proteomes" id="UP001501474"/>
    </source>
</evidence>
<feature type="compositionally biased region" description="Basic and acidic residues" evidence="1">
    <location>
        <begin position="153"/>
        <end position="167"/>
    </location>
</feature>
<keyword evidence="3" id="KW-1185">Reference proteome</keyword>
<evidence type="ECO:0000313" key="2">
    <source>
        <dbReference type="EMBL" id="GAA2257544.1"/>
    </source>
</evidence>